<feature type="compositionally biased region" description="Basic and acidic residues" evidence="17">
    <location>
        <begin position="1197"/>
        <end position="1208"/>
    </location>
</feature>
<dbReference type="Gene3D" id="3.40.50.2300">
    <property type="match status" value="2"/>
</dbReference>
<evidence type="ECO:0000313" key="22">
    <source>
        <dbReference type="Proteomes" id="UP000494206"/>
    </source>
</evidence>
<dbReference type="AlphaFoldDB" id="A0A8S1E976"/>
<keyword evidence="4" id="KW-1003">Cell membrane</keyword>
<dbReference type="GO" id="GO:0006935">
    <property type="term" value="P:chemotaxis"/>
    <property type="evidence" value="ECO:0007669"/>
    <property type="project" value="UniProtKB-ARBA"/>
</dbReference>
<keyword evidence="8" id="KW-0067">ATP-binding</keyword>
<dbReference type="InterPro" id="IPR001054">
    <property type="entry name" value="A/G_cyclase"/>
</dbReference>
<feature type="transmembrane region" description="Helical" evidence="18">
    <location>
        <begin position="604"/>
        <end position="629"/>
    </location>
</feature>
<keyword evidence="14 16" id="KW-0141">cGMP biosynthesis</keyword>
<dbReference type="GO" id="GO:0035556">
    <property type="term" value="P:intracellular signal transduction"/>
    <property type="evidence" value="ECO:0007669"/>
    <property type="project" value="InterPro"/>
</dbReference>
<feature type="transmembrane region" description="Helical" evidence="18">
    <location>
        <begin position="116"/>
        <end position="139"/>
    </location>
</feature>
<dbReference type="GO" id="GO:0005886">
    <property type="term" value="C:plasma membrane"/>
    <property type="evidence" value="ECO:0007669"/>
    <property type="project" value="UniProtKB-SubCell"/>
</dbReference>
<evidence type="ECO:0000256" key="18">
    <source>
        <dbReference type="SAM" id="Phobius"/>
    </source>
</evidence>
<evidence type="ECO:0000256" key="16">
    <source>
        <dbReference type="RuleBase" id="RU003431"/>
    </source>
</evidence>
<dbReference type="Gene3D" id="3.30.70.1230">
    <property type="entry name" value="Nucleotide cyclase"/>
    <property type="match status" value="1"/>
</dbReference>
<keyword evidence="13 15" id="KW-0456">Lyase</keyword>
<evidence type="ECO:0000256" key="1">
    <source>
        <dbReference type="ARBA" id="ARBA00001436"/>
    </source>
</evidence>
<dbReference type="GO" id="GO:0004383">
    <property type="term" value="F:guanylate cyclase activity"/>
    <property type="evidence" value="ECO:0007669"/>
    <property type="project" value="UniProtKB-EC"/>
</dbReference>
<dbReference type="InterPro" id="IPR050401">
    <property type="entry name" value="Cyclic_nucleotide_synthase"/>
</dbReference>
<keyword evidence="12" id="KW-0325">Glycoprotein</keyword>
<evidence type="ECO:0000256" key="6">
    <source>
        <dbReference type="ARBA" id="ARBA00022729"/>
    </source>
</evidence>
<dbReference type="FunFam" id="3.30.70.1230:FF:000023">
    <property type="entry name" value="Guanylate cyclase"/>
    <property type="match status" value="1"/>
</dbReference>
<dbReference type="GO" id="GO:0004672">
    <property type="term" value="F:protein kinase activity"/>
    <property type="evidence" value="ECO:0007669"/>
    <property type="project" value="InterPro"/>
</dbReference>
<dbReference type="InterPro" id="IPR011009">
    <property type="entry name" value="Kinase-like_dom_sf"/>
</dbReference>
<comment type="catalytic activity">
    <reaction evidence="1 16">
        <text>GTP = 3',5'-cyclic GMP + diphosphate</text>
        <dbReference type="Rhea" id="RHEA:13665"/>
        <dbReference type="ChEBI" id="CHEBI:33019"/>
        <dbReference type="ChEBI" id="CHEBI:37565"/>
        <dbReference type="ChEBI" id="CHEBI:57746"/>
        <dbReference type="EC" id="4.6.1.2"/>
    </reaction>
</comment>
<organism evidence="21 22">
    <name type="scientific">Caenorhabditis bovis</name>
    <dbReference type="NCBI Taxonomy" id="2654633"/>
    <lineage>
        <taxon>Eukaryota</taxon>
        <taxon>Metazoa</taxon>
        <taxon>Ecdysozoa</taxon>
        <taxon>Nematoda</taxon>
        <taxon>Chromadorea</taxon>
        <taxon>Rhabditida</taxon>
        <taxon>Rhabditina</taxon>
        <taxon>Rhabditomorpha</taxon>
        <taxon>Rhabditoidea</taxon>
        <taxon>Rhabditidae</taxon>
        <taxon>Peloderinae</taxon>
        <taxon>Caenorhabditis</taxon>
    </lineage>
</organism>
<keyword evidence="10 18" id="KW-0472">Membrane</keyword>
<dbReference type="SMART" id="SM00044">
    <property type="entry name" value="CYCc"/>
    <property type="match status" value="1"/>
</dbReference>
<comment type="subcellular location">
    <subcellularLocation>
        <location evidence="2">Cell membrane</location>
        <topology evidence="2">Single-pass type I membrane protein</topology>
    </subcellularLocation>
</comment>
<evidence type="ECO:0000313" key="21">
    <source>
        <dbReference type="EMBL" id="CAB3396880.1"/>
    </source>
</evidence>
<dbReference type="Pfam" id="PF01094">
    <property type="entry name" value="ANF_receptor"/>
    <property type="match status" value="1"/>
</dbReference>
<dbReference type="FunFam" id="3.40.50.2300:FF:000241">
    <property type="entry name" value="Guanylate cyclase"/>
    <property type="match status" value="1"/>
</dbReference>
<dbReference type="Pfam" id="PF07714">
    <property type="entry name" value="PK_Tyr_Ser-Thr"/>
    <property type="match status" value="1"/>
</dbReference>
<dbReference type="SUPFAM" id="SSF53822">
    <property type="entry name" value="Periplasmic binding protein-like I"/>
    <property type="match status" value="1"/>
</dbReference>
<comment type="caution">
    <text evidence="21">The sequence shown here is derived from an EMBL/GenBank/DDBJ whole genome shotgun (WGS) entry which is preliminary data.</text>
</comment>
<dbReference type="PROSITE" id="PS50125">
    <property type="entry name" value="GUANYLATE_CYCLASE_2"/>
    <property type="match status" value="1"/>
</dbReference>
<dbReference type="GO" id="GO:0010038">
    <property type="term" value="P:response to metal ion"/>
    <property type="evidence" value="ECO:0007669"/>
    <property type="project" value="UniProtKB-ARBA"/>
</dbReference>
<dbReference type="CDD" id="cd07302">
    <property type="entry name" value="CHD"/>
    <property type="match status" value="1"/>
</dbReference>
<dbReference type="GO" id="GO:0007635">
    <property type="term" value="P:chemosensory behavior"/>
    <property type="evidence" value="ECO:0007669"/>
    <property type="project" value="UniProtKB-ARBA"/>
</dbReference>
<dbReference type="OrthoDB" id="1890790at2759"/>
<feature type="domain" description="Guanylate cyclase" evidence="20">
    <location>
        <begin position="1010"/>
        <end position="1140"/>
    </location>
</feature>
<dbReference type="Pfam" id="PF07701">
    <property type="entry name" value="HNOBA"/>
    <property type="match status" value="1"/>
</dbReference>
<dbReference type="InterPro" id="IPR000719">
    <property type="entry name" value="Prot_kinase_dom"/>
</dbReference>
<dbReference type="Gene3D" id="1.10.510.10">
    <property type="entry name" value="Transferase(Phosphotransferase) domain 1"/>
    <property type="match status" value="1"/>
</dbReference>
<keyword evidence="22" id="KW-1185">Reference proteome</keyword>
<name>A0A8S1E976_9PELO</name>
<dbReference type="EMBL" id="CADEPM010000001">
    <property type="protein sequence ID" value="CAB3396880.1"/>
    <property type="molecule type" value="Genomic_DNA"/>
</dbReference>
<dbReference type="InterPro" id="IPR011645">
    <property type="entry name" value="HNOB_dom_associated"/>
</dbReference>
<evidence type="ECO:0000256" key="17">
    <source>
        <dbReference type="SAM" id="MobiDB-lite"/>
    </source>
</evidence>
<comment type="similarity">
    <text evidence="15">Belongs to the adenylyl cyclase class-4/guanylyl cyclase family.</text>
</comment>
<feature type="compositionally biased region" description="Acidic residues" evidence="17">
    <location>
        <begin position="1223"/>
        <end position="1232"/>
    </location>
</feature>
<dbReference type="InterPro" id="IPR001828">
    <property type="entry name" value="ANF_lig-bd_rcpt"/>
</dbReference>
<evidence type="ECO:0000259" key="20">
    <source>
        <dbReference type="PROSITE" id="PS50125"/>
    </source>
</evidence>
<evidence type="ECO:0000256" key="3">
    <source>
        <dbReference type="ARBA" id="ARBA00012202"/>
    </source>
</evidence>
<gene>
    <name evidence="21" type="ORF">CBOVIS_LOCUS375</name>
</gene>
<feature type="domain" description="Protein kinase" evidence="19">
    <location>
        <begin position="612"/>
        <end position="952"/>
    </location>
</feature>
<keyword evidence="9 18" id="KW-1133">Transmembrane helix</keyword>
<evidence type="ECO:0000256" key="5">
    <source>
        <dbReference type="ARBA" id="ARBA00022692"/>
    </source>
</evidence>
<evidence type="ECO:0000256" key="14">
    <source>
        <dbReference type="ARBA" id="ARBA00023293"/>
    </source>
</evidence>
<dbReference type="FunFam" id="1.10.510.10:FF:000704">
    <property type="entry name" value="Guanylate cyclase"/>
    <property type="match status" value="1"/>
</dbReference>
<dbReference type="SUPFAM" id="SSF55073">
    <property type="entry name" value="Nucleotide cyclase"/>
    <property type="match status" value="1"/>
</dbReference>
<keyword evidence="5 18" id="KW-0812">Transmembrane</keyword>
<dbReference type="GO" id="GO:0007168">
    <property type="term" value="P:receptor guanylyl cyclase signaling pathway"/>
    <property type="evidence" value="ECO:0007669"/>
    <property type="project" value="TreeGrafter"/>
</dbReference>
<proteinExistence type="inferred from homology"/>
<evidence type="ECO:0000259" key="19">
    <source>
        <dbReference type="PROSITE" id="PS50011"/>
    </source>
</evidence>
<reference evidence="21 22" key="1">
    <citation type="submission" date="2020-04" db="EMBL/GenBank/DDBJ databases">
        <authorList>
            <person name="Laetsch R D."/>
            <person name="Stevens L."/>
            <person name="Kumar S."/>
            <person name="Blaxter L. M."/>
        </authorList>
    </citation>
    <scope>NUCLEOTIDE SEQUENCE [LARGE SCALE GENOMIC DNA]</scope>
</reference>
<dbReference type="PANTHER" id="PTHR11920">
    <property type="entry name" value="GUANYLYL CYCLASE"/>
    <property type="match status" value="1"/>
</dbReference>
<keyword evidence="6" id="KW-0732">Signal</keyword>
<evidence type="ECO:0000256" key="4">
    <source>
        <dbReference type="ARBA" id="ARBA00022475"/>
    </source>
</evidence>
<dbReference type="EC" id="4.6.1.2" evidence="3 16"/>
<evidence type="ECO:0000256" key="15">
    <source>
        <dbReference type="RuleBase" id="RU000405"/>
    </source>
</evidence>
<evidence type="ECO:0000256" key="11">
    <source>
        <dbReference type="ARBA" id="ARBA00023170"/>
    </source>
</evidence>
<evidence type="ECO:0000256" key="8">
    <source>
        <dbReference type="ARBA" id="ARBA00022840"/>
    </source>
</evidence>
<dbReference type="PROSITE" id="PS00452">
    <property type="entry name" value="GUANYLATE_CYCLASE_1"/>
    <property type="match status" value="1"/>
</dbReference>
<dbReference type="InterPro" id="IPR018297">
    <property type="entry name" value="A/G_cyclase_CS"/>
</dbReference>
<feature type="region of interest" description="Disordered" evidence="17">
    <location>
        <begin position="1195"/>
        <end position="1232"/>
    </location>
</feature>
<evidence type="ECO:0000256" key="12">
    <source>
        <dbReference type="ARBA" id="ARBA00023180"/>
    </source>
</evidence>
<evidence type="ECO:0000256" key="10">
    <source>
        <dbReference type="ARBA" id="ARBA00023136"/>
    </source>
</evidence>
<dbReference type="PROSITE" id="PS50011">
    <property type="entry name" value="PROTEIN_KINASE_DOM"/>
    <property type="match status" value="1"/>
</dbReference>
<dbReference type="SUPFAM" id="SSF56112">
    <property type="entry name" value="Protein kinase-like (PK-like)"/>
    <property type="match status" value="1"/>
</dbReference>
<protein>
    <recommendedName>
        <fullName evidence="3 16">Guanylate cyclase</fullName>
        <ecNumber evidence="3 16">4.6.1.2</ecNumber>
    </recommendedName>
</protein>
<feature type="compositionally biased region" description="Polar residues" evidence="17">
    <location>
        <begin position="1210"/>
        <end position="1222"/>
    </location>
</feature>
<dbReference type="Proteomes" id="UP000494206">
    <property type="component" value="Unassembled WGS sequence"/>
</dbReference>
<dbReference type="GO" id="GO:0005524">
    <property type="term" value="F:ATP binding"/>
    <property type="evidence" value="ECO:0007669"/>
    <property type="project" value="UniProtKB-KW"/>
</dbReference>
<dbReference type="InterPro" id="IPR029787">
    <property type="entry name" value="Nucleotide_cyclase"/>
</dbReference>
<keyword evidence="11" id="KW-0675">Receptor</keyword>
<dbReference type="GO" id="GO:0001653">
    <property type="term" value="F:peptide receptor activity"/>
    <property type="evidence" value="ECO:0007669"/>
    <property type="project" value="TreeGrafter"/>
</dbReference>
<keyword evidence="7" id="KW-0547">Nucleotide-binding</keyword>
<dbReference type="InterPro" id="IPR028082">
    <property type="entry name" value="Peripla_BP_I"/>
</dbReference>
<accession>A0A8S1E976</accession>
<dbReference type="Pfam" id="PF00211">
    <property type="entry name" value="Guanylate_cyc"/>
    <property type="match status" value="1"/>
</dbReference>
<evidence type="ECO:0000256" key="2">
    <source>
        <dbReference type="ARBA" id="ARBA00004251"/>
    </source>
</evidence>
<dbReference type="CDD" id="cd06352">
    <property type="entry name" value="PBP1_NPR_GC-like"/>
    <property type="match status" value="1"/>
</dbReference>
<dbReference type="InterPro" id="IPR001245">
    <property type="entry name" value="Ser-Thr/Tyr_kinase_cat_dom"/>
</dbReference>
<evidence type="ECO:0000256" key="7">
    <source>
        <dbReference type="ARBA" id="ARBA00022741"/>
    </source>
</evidence>
<evidence type="ECO:0000256" key="13">
    <source>
        <dbReference type="ARBA" id="ARBA00023239"/>
    </source>
</evidence>
<sequence length="1232" mass="139699">MLSPHYRELCDSAEKRIPLTKPLPEMQATKQEVVIDCYIYGKDNLKKTIIFPKTAFVGDTVNAIISLLRISSNRVNSSLDVYVRKDVNEKKNQFKYEKVPHDAKCMIKDVFWTDKIIILLISFVMIPFNNTMIVLLFIWQFGAAQLVPTNVIQLGFLHCRNYEGSAITIDYWNSAGAASVAVDRIKREGLLQGFEFNFTIMFDDCNEAQAAGKTIELYEDYKVDVIFGPTTNQAAFAAFVTAKYYDCPIIAWGLSNSAALDDPQRFPNAAIMSAGTRSLGVSLREVFQQFKWYQFVFAYSNEGDTEKCITLRNDIQDVIAYFNDLVILYSIQVTDLSFNGMTEALRKIKTRGRIIVTCMADQKGLRRRWLLSADDLGMMGDDYFYVFVDIKSKGHIIPMVDGTEHFIWNPASGPDENSTRSRMTFRKAFFICDMMGEGSIGANYSAFGEQVLAKMREPPFNCQKECDAANYSRVASYAGQLHDAVYAYATTVDRKLKVNPNGYRRASELSPYFPQTFSGASGDVVINSRGTRNPTLFLMTLDANDKPTIQAKIYVENMTATYTPLYKDETDLWVHMPGKRAPKDEPLCGFAGNLCPVNFFAENLAWVVALIVVIALTLIAAVLGIIYSIRMKRAEIDRLNQQWQIPFNHLNQIKGKQKGDHSSRSLQSGTSTLSSRTTVSVRTETRNYVFYTLQRELDLEPVVAKKHSLRPRLDDETCLFLRKLRAVDHENMNRFIGLCLDSPQMLSIWRFCSRGSIADIIHKATIQMDSFFIYSLIKDIVNGLAFIHSSFIDYHGMLTSKSCMIDDRWQVKISDFGLADLRSHDMFLKKDLLWSAPELLRNDNIRGTKEGDVYSLGIICAELITRKSVFNLEDRNEDPEEIIYMLKKGGLKSPRPSLDYDNTIEINPALLHMIRDCWTERPSERPDIETVRSQLRGMNSNRNDNLMDHVFNMLESYASTLEDEVSERTKELVEEKKKSDVLLYRMLPKTVAEKLKLGQTVEPETFEMVTIFFSDVVQFTTLASKCSPLQVVNLLNDLYTIFDGIIEKNDVYKVETIGDGYLCVSGLPHRNGNEHGRHIARLALGFMSSLDFFRIPHLPGERINLRIGINCGSVVAGVVGLTMPRYCLFGDAVNTASRMESNGKPGKIHLSSDANRLLTEVIGGFQTESRGEVIIKGKGVMETFWLIGETAGIMRTPEPKAEPPKKMYEQFQTESTLQQQDTLETDEMLEAY</sequence>
<dbReference type="PANTHER" id="PTHR11920:SF495">
    <property type="entry name" value="RECEPTOR-TYPE GUANYLATE CYCLASE GCY-7"/>
    <property type="match status" value="1"/>
</dbReference>
<dbReference type="GO" id="GO:0004016">
    <property type="term" value="F:adenylate cyclase activity"/>
    <property type="evidence" value="ECO:0007669"/>
    <property type="project" value="TreeGrafter"/>
</dbReference>
<evidence type="ECO:0000256" key="9">
    <source>
        <dbReference type="ARBA" id="ARBA00022989"/>
    </source>
</evidence>